<reference evidence="2 3" key="1">
    <citation type="submission" date="2012-02" db="EMBL/GenBank/DDBJ databases">
        <title>Shotgun genome sequence of Phaeospirillum photometricum DSM 122.</title>
        <authorList>
            <person name="Duquesne K."/>
            <person name="Sturgis J."/>
        </authorList>
    </citation>
    <scope>NUCLEOTIDE SEQUENCE [LARGE SCALE GENOMIC DNA]</scope>
    <source>
        <strain evidence="3">DSM122</strain>
    </source>
</reference>
<organism evidence="2 3">
    <name type="scientific">Pararhodospirillum photometricum DSM 122</name>
    <dbReference type="NCBI Taxonomy" id="1150469"/>
    <lineage>
        <taxon>Bacteria</taxon>
        <taxon>Pseudomonadati</taxon>
        <taxon>Pseudomonadota</taxon>
        <taxon>Alphaproteobacteria</taxon>
        <taxon>Rhodospirillales</taxon>
        <taxon>Rhodospirillaceae</taxon>
        <taxon>Pararhodospirillum</taxon>
    </lineage>
</organism>
<dbReference type="PATRIC" id="fig|1150469.3.peg.2661"/>
<name>H6SLW5_PARPM</name>
<evidence type="ECO:0000256" key="1">
    <source>
        <dbReference type="SAM" id="Phobius"/>
    </source>
</evidence>
<keyword evidence="1" id="KW-0472">Membrane</keyword>
<accession>H6SLW5</accession>
<evidence type="ECO:0000313" key="2">
    <source>
        <dbReference type="EMBL" id="CCG08980.1"/>
    </source>
</evidence>
<dbReference type="HOGENOM" id="CLU_2357870_0_0_5"/>
<evidence type="ECO:0000313" key="3">
    <source>
        <dbReference type="Proteomes" id="UP000033220"/>
    </source>
</evidence>
<keyword evidence="1" id="KW-1133">Transmembrane helix</keyword>
<dbReference type="Proteomes" id="UP000033220">
    <property type="component" value="Chromosome DSM 122"/>
</dbReference>
<dbReference type="EMBL" id="HE663493">
    <property type="protein sequence ID" value="CCG08980.1"/>
    <property type="molecule type" value="Genomic_DNA"/>
</dbReference>
<protein>
    <submittedName>
        <fullName evidence="2">Uncharacterized protein</fullName>
    </submittedName>
</protein>
<dbReference type="KEGG" id="rpm:RSPPHO_02354"/>
<gene>
    <name evidence="2" type="ORF">RSPPHO_02354</name>
</gene>
<sequence length="96" mass="10306">MPVENLTEVISLLSETDSAHKVKEATMPRSHYTLRHHLSAVLAVLVMSLVMAQVIQFGEARLGGRLKPPLAGETASIQPPSSSAWGQAVLRLAGLH</sequence>
<keyword evidence="1" id="KW-0812">Transmembrane</keyword>
<dbReference type="AlphaFoldDB" id="H6SLW5"/>
<feature type="transmembrane region" description="Helical" evidence="1">
    <location>
        <begin position="37"/>
        <end position="57"/>
    </location>
</feature>
<keyword evidence="3" id="KW-1185">Reference proteome</keyword>
<proteinExistence type="predicted"/>